<feature type="signal peptide" evidence="1">
    <location>
        <begin position="1"/>
        <end position="23"/>
    </location>
</feature>
<keyword evidence="1" id="KW-0732">Signal</keyword>
<protein>
    <submittedName>
        <fullName evidence="2">Uncharacterized protein</fullName>
    </submittedName>
</protein>
<evidence type="ECO:0000313" key="3">
    <source>
        <dbReference type="Proteomes" id="UP000475385"/>
    </source>
</evidence>
<evidence type="ECO:0000313" key="2">
    <source>
        <dbReference type="EMBL" id="NGM18423.1"/>
    </source>
</evidence>
<proteinExistence type="predicted"/>
<organism evidence="2 3">
    <name type="scientific">Falsiroseomonas algicola</name>
    <dbReference type="NCBI Taxonomy" id="2716930"/>
    <lineage>
        <taxon>Bacteria</taxon>
        <taxon>Pseudomonadati</taxon>
        <taxon>Pseudomonadota</taxon>
        <taxon>Alphaproteobacteria</taxon>
        <taxon>Acetobacterales</taxon>
        <taxon>Roseomonadaceae</taxon>
        <taxon>Falsiroseomonas</taxon>
    </lineage>
</organism>
<accession>A0A6M1LDQ7</accession>
<keyword evidence="3" id="KW-1185">Reference proteome</keyword>
<dbReference type="RefSeq" id="WP_164692327.1">
    <property type="nucleotide sequence ID" value="NZ_JAAIKB010000001.1"/>
</dbReference>
<feature type="chain" id="PRO_5026868009" evidence="1">
    <location>
        <begin position="24"/>
        <end position="99"/>
    </location>
</feature>
<name>A0A6M1LDQ7_9PROT</name>
<dbReference type="PROSITE" id="PS51318">
    <property type="entry name" value="TAT"/>
    <property type="match status" value="1"/>
</dbReference>
<dbReference type="AlphaFoldDB" id="A0A6M1LDQ7"/>
<gene>
    <name evidence="2" type="ORF">G3576_00235</name>
</gene>
<dbReference type="EMBL" id="JAAIKB010000001">
    <property type="protein sequence ID" value="NGM18423.1"/>
    <property type="molecule type" value="Genomic_DNA"/>
</dbReference>
<sequence>MSTPRRRFLACLPAAGMATPALAFRLEAPSAAVVAEYGSGACAEQQVHEALRAELDRLLDGRPLPAPIAPQLASLARCPFCGCGVTGAVDHGEGQPSPG</sequence>
<dbReference type="Proteomes" id="UP000475385">
    <property type="component" value="Unassembled WGS sequence"/>
</dbReference>
<reference evidence="2 3" key="1">
    <citation type="submission" date="2020-03" db="EMBL/GenBank/DDBJ databases">
        <title>Roseomonas stagni sp. nov., isolated from pond water in Japan.</title>
        <authorList>
            <person name="Furuhata K."/>
            <person name="Miyamoto H."/>
            <person name="Goto K."/>
        </authorList>
    </citation>
    <scope>NUCLEOTIDE SEQUENCE [LARGE SCALE GENOMIC DNA]</scope>
    <source>
        <strain evidence="2 3">PeD5</strain>
    </source>
</reference>
<comment type="caution">
    <text evidence="2">The sequence shown here is derived from an EMBL/GenBank/DDBJ whole genome shotgun (WGS) entry which is preliminary data.</text>
</comment>
<dbReference type="InterPro" id="IPR006311">
    <property type="entry name" value="TAT_signal"/>
</dbReference>
<evidence type="ECO:0000256" key="1">
    <source>
        <dbReference type="SAM" id="SignalP"/>
    </source>
</evidence>